<name>A0A371IFC2_MUCPR</name>
<dbReference type="Proteomes" id="UP000257109">
    <property type="component" value="Unassembled WGS sequence"/>
</dbReference>
<accession>A0A371IFC2</accession>
<dbReference type="STRING" id="157652.A0A371IFC2"/>
<evidence type="ECO:0000256" key="3">
    <source>
        <dbReference type="ARBA" id="ARBA00022679"/>
    </source>
</evidence>
<dbReference type="CDD" id="cd03784">
    <property type="entry name" value="GT1_Gtf-like"/>
    <property type="match status" value="1"/>
</dbReference>
<organism evidence="4 5">
    <name type="scientific">Mucuna pruriens</name>
    <name type="common">Velvet bean</name>
    <name type="synonym">Dolichos pruriens</name>
    <dbReference type="NCBI Taxonomy" id="157652"/>
    <lineage>
        <taxon>Eukaryota</taxon>
        <taxon>Viridiplantae</taxon>
        <taxon>Streptophyta</taxon>
        <taxon>Embryophyta</taxon>
        <taxon>Tracheophyta</taxon>
        <taxon>Spermatophyta</taxon>
        <taxon>Magnoliopsida</taxon>
        <taxon>eudicotyledons</taxon>
        <taxon>Gunneridae</taxon>
        <taxon>Pentapetalae</taxon>
        <taxon>rosids</taxon>
        <taxon>fabids</taxon>
        <taxon>Fabales</taxon>
        <taxon>Fabaceae</taxon>
        <taxon>Papilionoideae</taxon>
        <taxon>50 kb inversion clade</taxon>
        <taxon>NPAAA clade</taxon>
        <taxon>indigoferoid/millettioid clade</taxon>
        <taxon>Phaseoleae</taxon>
        <taxon>Mucuna</taxon>
    </lineage>
</organism>
<dbReference type="SUPFAM" id="SSF53756">
    <property type="entry name" value="UDP-Glycosyltransferase/glycogen phosphorylase"/>
    <property type="match status" value="1"/>
</dbReference>
<feature type="non-terminal residue" evidence="4">
    <location>
        <position position="1"/>
    </location>
</feature>
<proteinExistence type="inferred from homology"/>
<dbReference type="OrthoDB" id="5835829at2759"/>
<keyword evidence="3" id="KW-0808">Transferase</keyword>
<dbReference type="Gene3D" id="3.40.50.2000">
    <property type="entry name" value="Glycogen Phosphorylase B"/>
    <property type="match status" value="2"/>
</dbReference>
<dbReference type="GO" id="GO:0035251">
    <property type="term" value="F:UDP-glucosyltransferase activity"/>
    <property type="evidence" value="ECO:0007669"/>
    <property type="project" value="TreeGrafter"/>
</dbReference>
<evidence type="ECO:0000313" key="4">
    <source>
        <dbReference type="EMBL" id="RDY13718.1"/>
    </source>
</evidence>
<gene>
    <name evidence="4" type="primary">GmSGT2</name>
    <name evidence="4" type="ORF">CR513_01322</name>
</gene>
<dbReference type="Pfam" id="PF00201">
    <property type="entry name" value="UDPGT"/>
    <property type="match status" value="1"/>
</dbReference>
<dbReference type="InterPro" id="IPR002213">
    <property type="entry name" value="UDP_glucos_trans"/>
</dbReference>
<protein>
    <submittedName>
        <fullName evidence="4">Soyasapogenol B glucuronide galactosyltransferase</fullName>
    </submittedName>
</protein>
<evidence type="ECO:0000256" key="1">
    <source>
        <dbReference type="ARBA" id="ARBA00009995"/>
    </source>
</evidence>
<comment type="similarity">
    <text evidence="1">Belongs to the UDP-glycosyltransferase family.</text>
</comment>
<evidence type="ECO:0000256" key="2">
    <source>
        <dbReference type="ARBA" id="ARBA00022676"/>
    </source>
</evidence>
<reference evidence="4" key="1">
    <citation type="submission" date="2018-05" db="EMBL/GenBank/DDBJ databases">
        <title>Draft genome of Mucuna pruriens seed.</title>
        <authorList>
            <person name="Nnadi N.E."/>
            <person name="Vos R."/>
            <person name="Hasami M.H."/>
            <person name="Devisetty U.K."/>
            <person name="Aguiy J.C."/>
        </authorList>
    </citation>
    <scope>NUCLEOTIDE SEQUENCE [LARGE SCALE GENOMIC DNA]</scope>
    <source>
        <strain evidence="4">JCA_2017</strain>
    </source>
</reference>
<dbReference type="PANTHER" id="PTHR48047">
    <property type="entry name" value="GLYCOSYLTRANSFERASE"/>
    <property type="match status" value="1"/>
</dbReference>
<comment type="caution">
    <text evidence="4">The sequence shown here is derived from an EMBL/GenBank/DDBJ whole genome shotgun (WGS) entry which is preliminary data.</text>
</comment>
<dbReference type="PANTHER" id="PTHR48047:SF45">
    <property type="entry name" value="SCOPOLETIN GLUCOSYLTRANSFERASE-LIKE"/>
    <property type="match status" value="1"/>
</dbReference>
<sequence length="494" mass="55976">MDSEPHQQLHVTFIPYPSPGHTNPMVDTARLFAKHGVSVTIVTTPANASTFQKVIDSDFSCGYHIRTRLVPFPSAQLGLPDGVETFNDATSAEMCAKVGHGIVMLKDPIELLFQDMKSDCLVTDMFYPWTVESARKLGIPRLYFSVSSYFSSCTIHSLIKHKPHERLVSDTDKFTIPGFPHSIEMTPLQIEEWMRTQTPARAYFEAMFEAESKSYGAVYNSFHELESDYEQLHKSIVGIKSWNIGPVTAWINKDGEQKSNREHKENVAEEAEWLKWLNSKQNGSVLYVSFGSLNRFSHAQIVEQAHGLEQSGHSFMWVVRKKDGNENEESFLQDFEQRMKESKQGYIIWNWAPQLLIMDHPAIGGIVTHCGWNAVLESVSAGLPMITWPMFSEQFYHEKLVVDVLKIGVPVGAKQNKFWASMGEDAVVGREEIAKAVVKLMGKEESIDMRRRTRELGDASKKTIEKGGRSYNNLIQLIDELKSLKITRAIDNPN</sequence>
<keyword evidence="5" id="KW-1185">Reference proteome</keyword>
<dbReference type="EMBL" id="QJKJ01000212">
    <property type="protein sequence ID" value="RDY13718.1"/>
    <property type="molecule type" value="Genomic_DNA"/>
</dbReference>
<keyword evidence="2 4" id="KW-0328">Glycosyltransferase</keyword>
<dbReference type="FunFam" id="3.40.50.2000:FF:000063">
    <property type="entry name" value="Glycosyltransferase"/>
    <property type="match status" value="1"/>
</dbReference>
<dbReference type="FunFam" id="3.40.50.2000:FF:000071">
    <property type="entry name" value="Glycosyltransferase"/>
    <property type="match status" value="1"/>
</dbReference>
<dbReference type="AlphaFoldDB" id="A0A371IFC2"/>
<evidence type="ECO:0000313" key="5">
    <source>
        <dbReference type="Proteomes" id="UP000257109"/>
    </source>
</evidence>